<dbReference type="SUPFAM" id="SSF52402">
    <property type="entry name" value="Adenine nucleotide alpha hydrolases-like"/>
    <property type="match status" value="1"/>
</dbReference>
<comment type="similarity">
    <text evidence="1 2">Belongs to the universal stress protein A family.</text>
</comment>
<dbReference type="Pfam" id="PF00582">
    <property type="entry name" value="Usp"/>
    <property type="match status" value="1"/>
</dbReference>
<dbReference type="InterPro" id="IPR006016">
    <property type="entry name" value="UspA"/>
</dbReference>
<dbReference type="RefSeq" id="WP_155450997.1">
    <property type="nucleotide sequence ID" value="NZ_WNKT01000040.1"/>
</dbReference>
<dbReference type="Gene3D" id="3.40.50.620">
    <property type="entry name" value="HUPs"/>
    <property type="match status" value="1"/>
</dbReference>
<dbReference type="OrthoDB" id="9792500at2"/>
<evidence type="ECO:0000313" key="5">
    <source>
        <dbReference type="Proteomes" id="UP000434044"/>
    </source>
</evidence>
<evidence type="ECO:0000256" key="2">
    <source>
        <dbReference type="PIRNR" id="PIRNR006276"/>
    </source>
</evidence>
<dbReference type="InterPro" id="IPR006015">
    <property type="entry name" value="Universal_stress_UspA"/>
</dbReference>
<keyword evidence="2" id="KW-0963">Cytoplasm</keyword>
<evidence type="ECO:0000313" key="4">
    <source>
        <dbReference type="EMBL" id="MTW22434.1"/>
    </source>
</evidence>
<organism evidence="4 5">
    <name type="scientific">Allochromatium palmeri</name>
    <dbReference type="NCBI Taxonomy" id="231048"/>
    <lineage>
        <taxon>Bacteria</taxon>
        <taxon>Pseudomonadati</taxon>
        <taxon>Pseudomonadota</taxon>
        <taxon>Gammaproteobacteria</taxon>
        <taxon>Chromatiales</taxon>
        <taxon>Chromatiaceae</taxon>
        <taxon>Allochromatium</taxon>
    </lineage>
</organism>
<dbReference type="PANTHER" id="PTHR46268">
    <property type="entry name" value="STRESS RESPONSE PROTEIN NHAX"/>
    <property type="match status" value="1"/>
</dbReference>
<reference evidence="4 5" key="1">
    <citation type="submission" date="2019-11" db="EMBL/GenBank/DDBJ databases">
        <title>Whole-genome sequence of the anaerobic purple sulfur bacterium Allochromatium palmeri DSM 15591.</title>
        <authorList>
            <person name="Kyndt J.A."/>
            <person name="Meyer T.E."/>
        </authorList>
    </citation>
    <scope>NUCLEOTIDE SEQUENCE [LARGE SCALE GENOMIC DNA]</scope>
    <source>
        <strain evidence="4 5">DSM 15591</strain>
    </source>
</reference>
<dbReference type="AlphaFoldDB" id="A0A6N8EJD3"/>
<sequence length="155" mass="16536">MYKHVFIAIDDSETSQKALDEAIAVAKAHDATLEIAHAIDEHLVHVFYAGGMTTTSTDQLKNTLETSGRDVLDKALAKALAAGAKAKTHLIKGHGEHADDLIAEAVKRSNANLLVVGSHGRRGVRRLLLGSVAENLVRKVAISVLIVRGPNAEPH</sequence>
<keyword evidence="5" id="KW-1185">Reference proteome</keyword>
<name>A0A6N8EJD3_9GAMM</name>
<evidence type="ECO:0000256" key="1">
    <source>
        <dbReference type="ARBA" id="ARBA00008791"/>
    </source>
</evidence>
<dbReference type="PIRSF" id="PIRSF006276">
    <property type="entry name" value="UspA"/>
    <property type="match status" value="1"/>
</dbReference>
<evidence type="ECO:0000259" key="3">
    <source>
        <dbReference type="Pfam" id="PF00582"/>
    </source>
</evidence>
<comment type="subcellular location">
    <subcellularLocation>
        <location evidence="2">Cytoplasm</location>
    </subcellularLocation>
</comment>
<accession>A0A6N8EJD3</accession>
<proteinExistence type="inferred from homology"/>
<feature type="domain" description="UspA" evidence="3">
    <location>
        <begin position="1"/>
        <end position="148"/>
    </location>
</feature>
<dbReference type="Proteomes" id="UP000434044">
    <property type="component" value="Unassembled WGS sequence"/>
</dbReference>
<comment type="caution">
    <text evidence="4">The sequence shown here is derived from an EMBL/GenBank/DDBJ whole genome shotgun (WGS) entry which is preliminary data.</text>
</comment>
<protein>
    <recommendedName>
        <fullName evidence="2">Universal stress protein</fullName>
    </recommendedName>
</protein>
<dbReference type="PRINTS" id="PR01438">
    <property type="entry name" value="UNVRSLSTRESS"/>
</dbReference>
<dbReference type="PANTHER" id="PTHR46268:SF15">
    <property type="entry name" value="UNIVERSAL STRESS PROTEIN HP_0031"/>
    <property type="match status" value="1"/>
</dbReference>
<dbReference type="InterPro" id="IPR014729">
    <property type="entry name" value="Rossmann-like_a/b/a_fold"/>
</dbReference>
<gene>
    <name evidence="4" type="ORF">GJ668_15265</name>
</gene>
<dbReference type="CDD" id="cd00293">
    <property type="entry name" value="USP-like"/>
    <property type="match status" value="1"/>
</dbReference>
<dbReference type="GO" id="GO:0005737">
    <property type="term" value="C:cytoplasm"/>
    <property type="evidence" value="ECO:0007669"/>
    <property type="project" value="UniProtKB-SubCell"/>
</dbReference>
<dbReference type="EMBL" id="WNKT01000040">
    <property type="protein sequence ID" value="MTW22434.1"/>
    <property type="molecule type" value="Genomic_DNA"/>
</dbReference>